<accession>A0A8J3KSX9</accession>
<proteinExistence type="predicted"/>
<reference evidence="1 2" key="1">
    <citation type="submission" date="2021-01" db="EMBL/GenBank/DDBJ databases">
        <title>Whole genome shotgun sequence of Catellatospora coxensis NBRC 107359.</title>
        <authorList>
            <person name="Komaki H."/>
            <person name="Tamura T."/>
        </authorList>
    </citation>
    <scope>NUCLEOTIDE SEQUENCE [LARGE SCALE GENOMIC DNA]</scope>
    <source>
        <strain evidence="1 2">NBRC 107359</strain>
    </source>
</reference>
<organism evidence="1 2">
    <name type="scientific">Catellatospora coxensis</name>
    <dbReference type="NCBI Taxonomy" id="310354"/>
    <lineage>
        <taxon>Bacteria</taxon>
        <taxon>Bacillati</taxon>
        <taxon>Actinomycetota</taxon>
        <taxon>Actinomycetes</taxon>
        <taxon>Micromonosporales</taxon>
        <taxon>Micromonosporaceae</taxon>
        <taxon>Catellatospora</taxon>
    </lineage>
</organism>
<gene>
    <name evidence="1" type="ORF">Cco03nite_23320</name>
</gene>
<keyword evidence="2" id="KW-1185">Reference proteome</keyword>
<dbReference type="Proteomes" id="UP000630887">
    <property type="component" value="Unassembled WGS sequence"/>
</dbReference>
<protein>
    <submittedName>
        <fullName evidence="1">Uncharacterized protein</fullName>
    </submittedName>
</protein>
<comment type="caution">
    <text evidence="1">The sequence shown here is derived from an EMBL/GenBank/DDBJ whole genome shotgun (WGS) entry which is preliminary data.</text>
</comment>
<evidence type="ECO:0000313" key="2">
    <source>
        <dbReference type="Proteomes" id="UP000630887"/>
    </source>
</evidence>
<dbReference type="EMBL" id="BONI01000016">
    <property type="protein sequence ID" value="GIG05632.1"/>
    <property type="molecule type" value="Genomic_DNA"/>
</dbReference>
<name>A0A8J3KSX9_9ACTN</name>
<evidence type="ECO:0000313" key="1">
    <source>
        <dbReference type="EMBL" id="GIG05632.1"/>
    </source>
</evidence>
<sequence>MPRTPESGSAGADFSAPALWWLPHAGALTVRHLRSLAEARRDAGAQAGPELSEIRSAIWADVAIATAGDLLCTAPISDAQIASEMDIGH</sequence>
<dbReference type="AlphaFoldDB" id="A0A8J3KSX9"/>